<reference evidence="2" key="1">
    <citation type="submission" date="2022-11" db="UniProtKB">
        <authorList>
            <consortium name="WormBaseParasite"/>
        </authorList>
    </citation>
    <scope>IDENTIFICATION</scope>
</reference>
<dbReference type="AlphaFoldDB" id="A0A915K7G3"/>
<evidence type="ECO:0000313" key="2">
    <source>
        <dbReference type="WBParaSite" id="nRc.2.0.1.t34283-RA"/>
    </source>
</evidence>
<sequence>MTTKLTKEIKRKDVRETTGKISSTYLQSLCNRIITRGRQEPAGKSKFAFFRAVQLLEQYKNFDETFTGIKI</sequence>
<evidence type="ECO:0000313" key="1">
    <source>
        <dbReference type="Proteomes" id="UP000887565"/>
    </source>
</evidence>
<proteinExistence type="predicted"/>
<accession>A0A915K7G3</accession>
<dbReference type="Proteomes" id="UP000887565">
    <property type="component" value="Unplaced"/>
</dbReference>
<organism evidence="1 2">
    <name type="scientific">Romanomermis culicivorax</name>
    <name type="common">Nematode worm</name>
    <dbReference type="NCBI Taxonomy" id="13658"/>
    <lineage>
        <taxon>Eukaryota</taxon>
        <taxon>Metazoa</taxon>
        <taxon>Ecdysozoa</taxon>
        <taxon>Nematoda</taxon>
        <taxon>Enoplea</taxon>
        <taxon>Dorylaimia</taxon>
        <taxon>Mermithida</taxon>
        <taxon>Mermithoidea</taxon>
        <taxon>Mermithidae</taxon>
        <taxon>Romanomermis</taxon>
    </lineage>
</organism>
<protein>
    <submittedName>
        <fullName evidence="2">Uncharacterized protein</fullName>
    </submittedName>
</protein>
<dbReference type="WBParaSite" id="nRc.2.0.1.t34283-RA">
    <property type="protein sequence ID" value="nRc.2.0.1.t34283-RA"/>
    <property type="gene ID" value="nRc.2.0.1.g34283"/>
</dbReference>
<name>A0A915K7G3_ROMCU</name>
<keyword evidence="1" id="KW-1185">Reference proteome</keyword>